<evidence type="ECO:0000256" key="1">
    <source>
        <dbReference type="ARBA" id="ARBA00004141"/>
    </source>
</evidence>
<dbReference type="HOGENOM" id="CLU_119549_3_1_7"/>
<dbReference type="EMBL" id="CP009788">
    <property type="protein sequence ID" value="AJE04547.1"/>
    <property type="molecule type" value="Genomic_DNA"/>
</dbReference>
<dbReference type="Pfam" id="PF00507">
    <property type="entry name" value="Oxidored_q4"/>
    <property type="match status" value="1"/>
</dbReference>
<keyword evidence="12 13" id="KW-0472">Membrane</keyword>
<keyword evidence="8 13" id="KW-1278">Translocase</keyword>
<evidence type="ECO:0000256" key="12">
    <source>
        <dbReference type="ARBA" id="ARBA00023136"/>
    </source>
</evidence>
<evidence type="ECO:0000256" key="14">
    <source>
        <dbReference type="RuleBase" id="RU003639"/>
    </source>
</evidence>
<dbReference type="KEGG" id="gpi:GPICK_15310"/>
<dbReference type="InterPro" id="IPR038430">
    <property type="entry name" value="NDAH_ubi_oxred_su3_sf"/>
</dbReference>
<dbReference type="GO" id="GO:0050136">
    <property type="term" value="F:NADH dehydrogenase (quinone) (non-electrogenic) activity"/>
    <property type="evidence" value="ECO:0007669"/>
    <property type="project" value="UniProtKB-UniRule"/>
</dbReference>
<proteinExistence type="inferred from homology"/>
<evidence type="ECO:0000256" key="9">
    <source>
        <dbReference type="ARBA" id="ARBA00022989"/>
    </source>
</evidence>
<accession>A0A0B5BDJ8</accession>
<dbReference type="Gene3D" id="1.20.58.1610">
    <property type="entry name" value="NADH:ubiquinone/plastoquinone oxidoreductase, chain 3"/>
    <property type="match status" value="1"/>
</dbReference>
<keyword evidence="5" id="KW-0997">Cell inner membrane</keyword>
<comment type="subcellular location">
    <subcellularLocation>
        <location evidence="13 14">Cell membrane</location>
        <topology evidence="13 14">Multi-pass membrane protein</topology>
    </subcellularLocation>
    <subcellularLocation>
        <location evidence="1">Membrane</location>
        <topology evidence="1">Multi-pass membrane protein</topology>
    </subcellularLocation>
</comment>
<evidence type="ECO:0000256" key="11">
    <source>
        <dbReference type="ARBA" id="ARBA00023075"/>
    </source>
</evidence>
<dbReference type="GO" id="GO:0008137">
    <property type="term" value="F:NADH dehydrogenase (ubiquinone) activity"/>
    <property type="evidence" value="ECO:0007669"/>
    <property type="project" value="InterPro"/>
</dbReference>
<reference evidence="15 16" key="1">
    <citation type="journal article" date="2015" name="Genome Announc.">
        <title>Complete Genome of Geobacter pickeringii G13T, a Metal-Reducing Isolate from Sedimentary Kaolin Deposits.</title>
        <authorList>
            <person name="Badalamenti J.P."/>
            <person name="Bond D.R."/>
        </authorList>
    </citation>
    <scope>NUCLEOTIDE SEQUENCE [LARGE SCALE GENOMIC DNA]</scope>
    <source>
        <strain evidence="15 16">G13</strain>
    </source>
</reference>
<evidence type="ECO:0000256" key="7">
    <source>
        <dbReference type="ARBA" id="ARBA00022719"/>
    </source>
</evidence>
<gene>
    <name evidence="13" type="primary">nuoA</name>
    <name evidence="15" type="ORF">GPICK_15310</name>
</gene>
<evidence type="ECO:0000256" key="8">
    <source>
        <dbReference type="ARBA" id="ARBA00022967"/>
    </source>
</evidence>
<keyword evidence="10 13" id="KW-0520">NAD</keyword>
<dbReference type="InterPro" id="IPR023043">
    <property type="entry name" value="NAD(P)H_OxRDtase_bac/plastid"/>
</dbReference>
<name>A0A0B5BDJ8_9BACT</name>
<evidence type="ECO:0000313" key="15">
    <source>
        <dbReference type="EMBL" id="AJE04547.1"/>
    </source>
</evidence>
<sequence length="118" mass="13243">MIGAYLPIVVLVVIALLFGLGSLVVSSIVGQKKPNPIKLAPYECGCEPVGSARERFSVKFYIIAMLFILFDIEAVFLYPWSILFKRLGMFGLAEMGVFIVILFVGYIYVWKKGALEWE</sequence>
<evidence type="ECO:0000256" key="4">
    <source>
        <dbReference type="ARBA" id="ARBA00022475"/>
    </source>
</evidence>
<comment type="subunit">
    <text evidence="13">NDH-1 is composed of 14 different subunits. Subunits NuoA, H, J, K, L, M, N constitute the membrane sector of the complex.</text>
</comment>
<dbReference type="InterPro" id="IPR000440">
    <property type="entry name" value="NADH_UbQ/plastoQ_OxRdtase_su3"/>
</dbReference>
<evidence type="ECO:0000256" key="5">
    <source>
        <dbReference type="ARBA" id="ARBA00022519"/>
    </source>
</evidence>
<dbReference type="EC" id="7.1.1.-" evidence="13"/>
<dbReference type="GO" id="GO:0048038">
    <property type="term" value="F:quinone binding"/>
    <property type="evidence" value="ECO:0007669"/>
    <property type="project" value="UniProtKB-KW"/>
</dbReference>
<keyword evidence="7 13" id="KW-0874">Quinone</keyword>
<comment type="catalytic activity">
    <reaction evidence="13 14">
        <text>a quinone + NADH + 5 H(+)(in) = a quinol + NAD(+) + 4 H(+)(out)</text>
        <dbReference type="Rhea" id="RHEA:57888"/>
        <dbReference type="ChEBI" id="CHEBI:15378"/>
        <dbReference type="ChEBI" id="CHEBI:24646"/>
        <dbReference type="ChEBI" id="CHEBI:57540"/>
        <dbReference type="ChEBI" id="CHEBI:57945"/>
        <dbReference type="ChEBI" id="CHEBI:132124"/>
    </reaction>
</comment>
<dbReference type="STRING" id="345632.GPICK_15310"/>
<dbReference type="GO" id="GO:0005886">
    <property type="term" value="C:plasma membrane"/>
    <property type="evidence" value="ECO:0007669"/>
    <property type="project" value="UniProtKB-SubCell"/>
</dbReference>
<evidence type="ECO:0000256" key="13">
    <source>
        <dbReference type="HAMAP-Rule" id="MF_01394"/>
    </source>
</evidence>
<evidence type="ECO:0000313" key="16">
    <source>
        <dbReference type="Proteomes" id="UP000057609"/>
    </source>
</evidence>
<feature type="transmembrane region" description="Helical" evidence="13">
    <location>
        <begin position="60"/>
        <end position="81"/>
    </location>
</feature>
<evidence type="ECO:0000256" key="3">
    <source>
        <dbReference type="ARBA" id="ARBA00022448"/>
    </source>
</evidence>
<feature type="transmembrane region" description="Helical" evidence="13">
    <location>
        <begin position="87"/>
        <end position="109"/>
    </location>
</feature>
<evidence type="ECO:0000256" key="6">
    <source>
        <dbReference type="ARBA" id="ARBA00022692"/>
    </source>
</evidence>
<evidence type="ECO:0000256" key="2">
    <source>
        <dbReference type="ARBA" id="ARBA00008472"/>
    </source>
</evidence>
<evidence type="ECO:0000256" key="10">
    <source>
        <dbReference type="ARBA" id="ARBA00023027"/>
    </source>
</evidence>
<feature type="transmembrane region" description="Helical" evidence="13">
    <location>
        <begin position="6"/>
        <end position="29"/>
    </location>
</feature>
<keyword evidence="9 13" id="KW-1133">Transmembrane helix</keyword>
<organism evidence="15 16">
    <name type="scientific">Geobacter pickeringii</name>
    <dbReference type="NCBI Taxonomy" id="345632"/>
    <lineage>
        <taxon>Bacteria</taxon>
        <taxon>Pseudomonadati</taxon>
        <taxon>Thermodesulfobacteriota</taxon>
        <taxon>Desulfuromonadia</taxon>
        <taxon>Geobacterales</taxon>
        <taxon>Geobacteraceae</taxon>
        <taxon>Geobacter</taxon>
    </lineage>
</organism>
<dbReference type="FunFam" id="1.20.58.1610:FF:000002">
    <property type="entry name" value="NADH-quinone oxidoreductase subunit A"/>
    <property type="match status" value="1"/>
</dbReference>
<dbReference type="Proteomes" id="UP000057609">
    <property type="component" value="Chromosome"/>
</dbReference>
<protein>
    <recommendedName>
        <fullName evidence="13">NADH-quinone oxidoreductase subunit A</fullName>
        <ecNumber evidence="13">7.1.1.-</ecNumber>
    </recommendedName>
    <alternativeName>
        <fullName evidence="13">NADH dehydrogenase I subunit A</fullName>
    </alternativeName>
    <alternativeName>
        <fullName evidence="13">NDH-1 subunit A</fullName>
    </alternativeName>
    <alternativeName>
        <fullName evidence="13">NUO1</fullName>
    </alternativeName>
</protein>
<dbReference type="PANTHER" id="PTHR11058:SF22">
    <property type="entry name" value="NADH-QUINONE OXIDOREDUCTASE SUBUNIT A"/>
    <property type="match status" value="1"/>
</dbReference>
<keyword evidence="11 13" id="KW-0830">Ubiquinone</keyword>
<comment type="similarity">
    <text evidence="2 13 14">Belongs to the complex I subunit 3 family.</text>
</comment>
<dbReference type="RefSeq" id="WP_039744667.1">
    <property type="nucleotide sequence ID" value="NZ_CP009788.1"/>
</dbReference>
<keyword evidence="6 13" id="KW-0812">Transmembrane</keyword>
<dbReference type="OrthoDB" id="9791970at2"/>
<comment type="function">
    <text evidence="13">NDH-1 shuttles electrons from NADH, via FMN and iron-sulfur (Fe-S) centers, to quinones in the respiratory chain. The immediate electron acceptor for the enzyme in this species is believed to be ubiquinone. Couples the redox reaction to proton translocation (for every two electrons transferred, four hydrogen ions are translocated across the cytoplasmic membrane), and thus conserves the redox energy in a proton gradient.</text>
</comment>
<dbReference type="HAMAP" id="MF_01394">
    <property type="entry name" value="NDH1_NuoA"/>
    <property type="match status" value="1"/>
</dbReference>
<dbReference type="AlphaFoldDB" id="A0A0B5BDJ8"/>
<keyword evidence="3 13" id="KW-0813">Transport</keyword>
<keyword evidence="16" id="KW-1185">Reference proteome</keyword>
<dbReference type="PANTHER" id="PTHR11058">
    <property type="entry name" value="NADH-UBIQUINONE OXIDOREDUCTASE CHAIN 3"/>
    <property type="match status" value="1"/>
</dbReference>
<dbReference type="GO" id="GO:0030964">
    <property type="term" value="C:NADH dehydrogenase complex"/>
    <property type="evidence" value="ECO:0007669"/>
    <property type="project" value="TreeGrafter"/>
</dbReference>
<keyword evidence="4 13" id="KW-1003">Cell membrane</keyword>